<evidence type="ECO:0000313" key="1">
    <source>
        <dbReference type="Proteomes" id="UP000095286"/>
    </source>
</evidence>
<sequence>MSDVAVLSPELIPAFITKTFNHYFGNYNFLKDKFLQEQTEATEEGWIPVETFEKFNKVAGYIKNLAFRKELIEGLSGGEDYQFDEITFKVRKHPDVVVPESPADYWEACKARTAFFSGFPCDGTMEELITFCERYGRIESVNKRCLPGTNQFDGTLFVIYHKQADLKKALVAKDQFRPEYPIKRLLKSAWQKIHDKEVRELKEKKAKAPPVAKVGNVLKVTGLPANADTFVIKEFFKKFGNCAYVDPDEEGNATVRFSGNGNNIGREALDSAMAFYNGKLNILGEDVKGIEVRVLTEVENAEFWKEYLDNRSQKGGKKSFSQGSTGTPKKAEGANNSFIQKPTTTPKKTEGSNNGVTQKAAGGKTGFEMGKKRSAAPNRTGTPNKVLSKNRSGTPRHELTKNRKRSAGDEGVGMSKTKMKKARRN</sequence>
<dbReference type="WBParaSite" id="RSKR_0000640200.1">
    <property type="protein sequence ID" value="RSKR_0000640200.1"/>
    <property type="gene ID" value="RSKR_0000640200"/>
</dbReference>
<dbReference type="Proteomes" id="UP000095286">
    <property type="component" value="Unplaced"/>
</dbReference>
<organism evidence="1 2">
    <name type="scientific">Rhabditophanes sp. KR3021</name>
    <dbReference type="NCBI Taxonomy" id="114890"/>
    <lineage>
        <taxon>Eukaryota</taxon>
        <taxon>Metazoa</taxon>
        <taxon>Ecdysozoa</taxon>
        <taxon>Nematoda</taxon>
        <taxon>Chromadorea</taxon>
        <taxon>Rhabditida</taxon>
        <taxon>Tylenchina</taxon>
        <taxon>Panagrolaimomorpha</taxon>
        <taxon>Strongyloidoidea</taxon>
        <taxon>Alloionematidae</taxon>
        <taxon>Rhabditophanes</taxon>
    </lineage>
</organism>
<name>A0AC35U0L8_9BILA</name>
<accession>A0AC35U0L8</accession>
<protein>
    <submittedName>
        <fullName evidence="2">HTH La-type RNA-binding domain-containing protein</fullName>
    </submittedName>
</protein>
<reference evidence="2" key="1">
    <citation type="submission" date="2016-11" db="UniProtKB">
        <authorList>
            <consortium name="WormBaseParasite"/>
        </authorList>
    </citation>
    <scope>IDENTIFICATION</scope>
    <source>
        <strain evidence="2">KR3021</strain>
    </source>
</reference>
<proteinExistence type="predicted"/>
<evidence type="ECO:0000313" key="2">
    <source>
        <dbReference type="WBParaSite" id="RSKR_0000640200.1"/>
    </source>
</evidence>